<accession>A0A167AEU5</accession>
<dbReference type="AlphaFoldDB" id="A0A167AEU5"/>
<reference evidence="3 4" key="1">
    <citation type="submission" date="2015-06" db="EMBL/GenBank/DDBJ databases">
        <title>Survival trade-offs in plant roots during colonization by closely related pathogenic and mutualistic fungi.</title>
        <authorList>
            <person name="Hacquard S."/>
            <person name="Kracher B."/>
            <person name="Hiruma K."/>
            <person name="Weinman A."/>
            <person name="Muench P."/>
            <person name="Garrido Oter R."/>
            <person name="Ver Loren van Themaat E."/>
            <person name="Dallerey J.-F."/>
            <person name="Damm U."/>
            <person name="Henrissat B."/>
            <person name="Lespinet O."/>
            <person name="Thon M."/>
            <person name="Kemen E."/>
            <person name="McHardy A.C."/>
            <person name="Schulze-Lefert P."/>
            <person name="O'Connell R.J."/>
        </authorList>
    </citation>
    <scope>NUCLEOTIDE SEQUENCE [LARGE SCALE GENOMIC DNA]</scope>
    <source>
        <strain evidence="3 4">MAFF 238704</strain>
    </source>
</reference>
<feature type="compositionally biased region" description="Polar residues" evidence="2">
    <location>
        <begin position="145"/>
        <end position="155"/>
    </location>
</feature>
<keyword evidence="1" id="KW-0175">Coiled coil</keyword>
<evidence type="ECO:0000313" key="4">
    <source>
        <dbReference type="Proteomes" id="UP000076584"/>
    </source>
</evidence>
<gene>
    <name evidence="3" type="ORF">CI238_08781</name>
</gene>
<dbReference type="EMBL" id="LFIW01001981">
    <property type="protein sequence ID" value="KZL80052.1"/>
    <property type="molecule type" value="Genomic_DNA"/>
</dbReference>
<feature type="region of interest" description="Disordered" evidence="2">
    <location>
        <begin position="70"/>
        <end position="191"/>
    </location>
</feature>
<proteinExistence type="predicted"/>
<evidence type="ECO:0000256" key="2">
    <source>
        <dbReference type="SAM" id="MobiDB-lite"/>
    </source>
</evidence>
<protein>
    <submittedName>
        <fullName evidence="3">Uncharacterized protein</fullName>
    </submittedName>
</protein>
<name>A0A167AEU5_COLIC</name>
<sequence length="390" mass="44396">MTGVAERRAYKAWPTADADYSRPALKPITFKMDRDTFPRLPGDMSGAVHIRRQLDEQEEAVEEARVQRWIKDIGQGPGDEGDNAGPRGQKRRGEDDLSLPPSKKFKGGGLRGGNDDDGKVGLRKLFSNLNPFRRRQPPCPRKDTSGNNKSRNNGVVNRDSGNEASRNDSSTNNNHSIRASAPLPREGLPEIPPPVIVIENLCTGFGDGSDDKTARRYCDWFASLITLTEDTPGSITASGFMARHRQRKKLEKLKTALAHMSIRPFEKRQATQQRIKSLKGSLKQHRETLKKLTETEPTEEWEIQKRQEDLEECCENMDRDSKVLKRQEKNMTLQVAFEEKIFVDGVVHGDYFLSWITKARNRVNWELSFADRVREKPERIMVGNQTYYSV</sequence>
<dbReference type="Proteomes" id="UP000076584">
    <property type="component" value="Unassembled WGS sequence"/>
</dbReference>
<keyword evidence="4" id="KW-1185">Reference proteome</keyword>
<comment type="caution">
    <text evidence="3">The sequence shown here is derived from an EMBL/GenBank/DDBJ whole genome shotgun (WGS) entry which is preliminary data.</text>
</comment>
<feature type="coiled-coil region" evidence="1">
    <location>
        <begin position="268"/>
        <end position="295"/>
    </location>
</feature>
<evidence type="ECO:0000313" key="3">
    <source>
        <dbReference type="EMBL" id="KZL80052.1"/>
    </source>
</evidence>
<feature type="compositionally biased region" description="Polar residues" evidence="2">
    <location>
        <begin position="162"/>
        <end position="177"/>
    </location>
</feature>
<organism evidence="3 4">
    <name type="scientific">Colletotrichum incanum</name>
    <name type="common">Soybean anthracnose fungus</name>
    <dbReference type="NCBI Taxonomy" id="1573173"/>
    <lineage>
        <taxon>Eukaryota</taxon>
        <taxon>Fungi</taxon>
        <taxon>Dikarya</taxon>
        <taxon>Ascomycota</taxon>
        <taxon>Pezizomycotina</taxon>
        <taxon>Sordariomycetes</taxon>
        <taxon>Hypocreomycetidae</taxon>
        <taxon>Glomerellales</taxon>
        <taxon>Glomerellaceae</taxon>
        <taxon>Colletotrichum</taxon>
        <taxon>Colletotrichum spaethianum species complex</taxon>
    </lineage>
</organism>
<evidence type="ECO:0000256" key="1">
    <source>
        <dbReference type="SAM" id="Coils"/>
    </source>
</evidence>